<dbReference type="InterPro" id="IPR055357">
    <property type="entry name" value="LRR_At1g61320_AtMIF1"/>
</dbReference>
<dbReference type="InterPro" id="IPR001810">
    <property type="entry name" value="F-box_dom"/>
</dbReference>
<keyword evidence="3" id="KW-1185">Reference proteome</keyword>
<accession>A0A4U6TR84</accession>
<dbReference type="Gene3D" id="3.80.10.10">
    <property type="entry name" value="Ribonuclease Inhibitor"/>
    <property type="match status" value="1"/>
</dbReference>
<reference evidence="2" key="1">
    <citation type="submission" date="2019-03" db="EMBL/GenBank/DDBJ databases">
        <title>WGS assembly of Setaria viridis.</title>
        <authorList>
            <person name="Huang P."/>
            <person name="Jenkins J."/>
            <person name="Grimwood J."/>
            <person name="Barry K."/>
            <person name="Healey A."/>
            <person name="Mamidi S."/>
            <person name="Sreedasyam A."/>
            <person name="Shu S."/>
            <person name="Feldman M."/>
            <person name="Wu J."/>
            <person name="Yu Y."/>
            <person name="Chen C."/>
            <person name="Johnson J."/>
            <person name="Rokhsar D."/>
            <person name="Baxter I."/>
            <person name="Schmutz J."/>
            <person name="Brutnell T."/>
            <person name="Kellogg E."/>
        </authorList>
    </citation>
    <scope>NUCLEOTIDE SEQUENCE [LARGE SCALE GENOMIC DNA]</scope>
</reference>
<dbReference type="AlphaFoldDB" id="A0A4U6TR84"/>
<dbReference type="Pfam" id="PF00646">
    <property type="entry name" value="F-box"/>
    <property type="match status" value="1"/>
</dbReference>
<proteinExistence type="predicted"/>
<dbReference type="Gramene" id="TKW04512">
    <property type="protein sequence ID" value="TKW04512"/>
    <property type="gene ID" value="SEVIR_7G114800v2"/>
</dbReference>
<dbReference type="Proteomes" id="UP000298652">
    <property type="component" value="Chromosome 7"/>
</dbReference>
<dbReference type="EMBL" id="CM016558">
    <property type="protein sequence ID" value="TKW04512.1"/>
    <property type="molecule type" value="Genomic_DNA"/>
</dbReference>
<dbReference type="SMART" id="SM00256">
    <property type="entry name" value="FBOX"/>
    <property type="match status" value="1"/>
</dbReference>
<dbReference type="InterPro" id="IPR032675">
    <property type="entry name" value="LRR_dom_sf"/>
</dbReference>
<dbReference type="PANTHER" id="PTHR34223">
    <property type="entry name" value="OS11G0201299 PROTEIN"/>
    <property type="match status" value="1"/>
</dbReference>
<evidence type="ECO:0000313" key="3">
    <source>
        <dbReference type="Proteomes" id="UP000298652"/>
    </source>
</evidence>
<evidence type="ECO:0000313" key="2">
    <source>
        <dbReference type="EMBL" id="TKW04512.1"/>
    </source>
</evidence>
<dbReference type="PROSITE" id="PS50181">
    <property type="entry name" value="FBOX"/>
    <property type="match status" value="1"/>
</dbReference>
<dbReference type="Pfam" id="PF23622">
    <property type="entry name" value="LRR_At1g61320_AtMIF1"/>
    <property type="match status" value="1"/>
</dbReference>
<dbReference type="SUPFAM" id="SSF52047">
    <property type="entry name" value="RNI-like"/>
    <property type="match status" value="1"/>
</dbReference>
<dbReference type="OMA" id="CGRDREG"/>
<name>A0A4U6TR84_SETVI</name>
<dbReference type="Gene3D" id="1.20.1280.50">
    <property type="match status" value="1"/>
</dbReference>
<gene>
    <name evidence="2" type="ORF">SEVIR_7G114800v2</name>
</gene>
<dbReference type="CDD" id="cd22160">
    <property type="entry name" value="F-box_AtFBL13-like"/>
    <property type="match status" value="1"/>
</dbReference>
<dbReference type="PANTHER" id="PTHR34223:SF102">
    <property type="entry name" value="F-BOX DOMAIN-CONTAINING PROTEIN"/>
    <property type="match status" value="1"/>
</dbReference>
<organism evidence="2 3">
    <name type="scientific">Setaria viridis</name>
    <name type="common">Green bristlegrass</name>
    <name type="synonym">Setaria italica subsp. viridis</name>
    <dbReference type="NCBI Taxonomy" id="4556"/>
    <lineage>
        <taxon>Eukaryota</taxon>
        <taxon>Viridiplantae</taxon>
        <taxon>Streptophyta</taxon>
        <taxon>Embryophyta</taxon>
        <taxon>Tracheophyta</taxon>
        <taxon>Spermatophyta</taxon>
        <taxon>Magnoliopsida</taxon>
        <taxon>Liliopsida</taxon>
        <taxon>Poales</taxon>
        <taxon>Poaceae</taxon>
        <taxon>PACMAD clade</taxon>
        <taxon>Panicoideae</taxon>
        <taxon>Panicodae</taxon>
        <taxon>Paniceae</taxon>
        <taxon>Cenchrinae</taxon>
        <taxon>Setaria</taxon>
    </lineage>
</organism>
<dbReference type="InterPro" id="IPR053781">
    <property type="entry name" value="F-box_AtFBL13-like"/>
</dbReference>
<protein>
    <recommendedName>
        <fullName evidence="1">F-box domain-containing protein</fullName>
    </recommendedName>
</protein>
<feature type="domain" description="F-box" evidence="1">
    <location>
        <begin position="19"/>
        <end position="55"/>
    </location>
</feature>
<dbReference type="SUPFAM" id="SSF81383">
    <property type="entry name" value="F-box domain"/>
    <property type="match status" value="1"/>
</dbReference>
<sequence>MAPRPPMGRSSSRFPVAAGDRLSSLPDDLLHAIMSFLPVRQAVQTCVLSRRWEHLWCSMPCLNIDQLEFNSTASGARGGSQFEEFEPEFISTASGARGGSQFEEFVNNLLMFHSASSLDMFRFRFTCGYQLFKVVERWIRRAMKCCPAVMEIYSSSGLFHRFPHLGSSACRLKKLHLVAISLDESFTQQLPSGCPVLEDLELNECHLHSPEIKSYTLKNLIITGCRTYSGRVLTITAPALVSFYLVFTVVVWNSDGVLVNEMPALVKAKVCLESSSPEGPCKLLCSLTNVRNLELSGLETLSILRGTSDTFPTFSNLRTLLFNGCDLSDDFQMLGCFLNNSYSLEKLTLEHCKLSEGSKKRKRMQNPKRISIKCHDTITFQCPNLKLTEIKYKEDDVHQLFGLLSGIWRNLQKTTIMLTKA</sequence>
<evidence type="ECO:0000259" key="1">
    <source>
        <dbReference type="PROSITE" id="PS50181"/>
    </source>
</evidence>
<dbReference type="InterPro" id="IPR053197">
    <property type="entry name" value="F-box_SCFL_complex_component"/>
</dbReference>
<dbReference type="InterPro" id="IPR036047">
    <property type="entry name" value="F-box-like_dom_sf"/>
</dbReference>